<dbReference type="EMBL" id="GBRH01225017">
    <property type="protein sequence ID" value="JAD72878.1"/>
    <property type="molecule type" value="Transcribed_RNA"/>
</dbReference>
<protein>
    <submittedName>
        <fullName evidence="2">Uncharacterized protein</fullName>
    </submittedName>
</protein>
<feature type="region of interest" description="Disordered" evidence="1">
    <location>
        <begin position="34"/>
        <end position="53"/>
    </location>
</feature>
<reference evidence="2" key="1">
    <citation type="submission" date="2014-09" db="EMBL/GenBank/DDBJ databases">
        <authorList>
            <person name="Magalhaes I.L.F."/>
            <person name="Oliveira U."/>
            <person name="Santos F.R."/>
            <person name="Vidigal T.H.D.A."/>
            <person name="Brescovit A.D."/>
            <person name="Santos A.J."/>
        </authorList>
    </citation>
    <scope>NUCLEOTIDE SEQUENCE</scope>
    <source>
        <tissue evidence="2">Shoot tissue taken approximately 20 cm above the soil surface</tissue>
    </source>
</reference>
<organism evidence="2">
    <name type="scientific">Arundo donax</name>
    <name type="common">Giant reed</name>
    <name type="synonym">Donax arundinaceus</name>
    <dbReference type="NCBI Taxonomy" id="35708"/>
    <lineage>
        <taxon>Eukaryota</taxon>
        <taxon>Viridiplantae</taxon>
        <taxon>Streptophyta</taxon>
        <taxon>Embryophyta</taxon>
        <taxon>Tracheophyta</taxon>
        <taxon>Spermatophyta</taxon>
        <taxon>Magnoliopsida</taxon>
        <taxon>Liliopsida</taxon>
        <taxon>Poales</taxon>
        <taxon>Poaceae</taxon>
        <taxon>PACMAD clade</taxon>
        <taxon>Arundinoideae</taxon>
        <taxon>Arundineae</taxon>
        <taxon>Arundo</taxon>
    </lineage>
</organism>
<proteinExistence type="predicted"/>
<sequence>MLALNASKQRRVGMTSGFEGHFFLSFPLPPSPRPQITSSTRIAPEKAPESWGSGRVVGLQGAIYEEKELKFWARGS</sequence>
<dbReference type="AlphaFoldDB" id="A0A0A9CEJ1"/>
<evidence type="ECO:0000313" key="2">
    <source>
        <dbReference type="EMBL" id="JAD72878.1"/>
    </source>
</evidence>
<name>A0A0A9CEJ1_ARUDO</name>
<reference evidence="2" key="2">
    <citation type="journal article" date="2015" name="Data Brief">
        <title>Shoot transcriptome of the giant reed, Arundo donax.</title>
        <authorList>
            <person name="Barrero R.A."/>
            <person name="Guerrero F.D."/>
            <person name="Moolhuijzen P."/>
            <person name="Goolsby J.A."/>
            <person name="Tidwell J."/>
            <person name="Bellgard S.E."/>
            <person name="Bellgard M.I."/>
        </authorList>
    </citation>
    <scope>NUCLEOTIDE SEQUENCE</scope>
    <source>
        <tissue evidence="2">Shoot tissue taken approximately 20 cm above the soil surface</tissue>
    </source>
</reference>
<accession>A0A0A9CEJ1</accession>
<evidence type="ECO:0000256" key="1">
    <source>
        <dbReference type="SAM" id="MobiDB-lite"/>
    </source>
</evidence>